<dbReference type="EMBL" id="CAJNOC010001044">
    <property type="protein sequence ID" value="CAF0829643.1"/>
    <property type="molecule type" value="Genomic_DNA"/>
</dbReference>
<evidence type="ECO:0000313" key="1">
    <source>
        <dbReference type="EMBL" id="CAF0829643.1"/>
    </source>
</evidence>
<dbReference type="Proteomes" id="UP000663879">
    <property type="component" value="Unassembled WGS sequence"/>
</dbReference>
<comment type="caution">
    <text evidence="1">The sequence shown here is derived from an EMBL/GenBank/DDBJ whole genome shotgun (WGS) entry which is preliminary data.</text>
</comment>
<name>A0A813UIK1_9BILA</name>
<dbReference type="AlphaFoldDB" id="A0A813UIK1"/>
<sequence>MLYNTPIKCVNLEIKSIHKQVNGYFSPFINVVRDDFEDEKCTIYSLEDSLESNESNVSNLSFSSDFKIDYNLILNKILLNKLTFSTPIRGNSQKLSRSLFQEDILNIRELGLYRSPNNSPNIDEDEKYLNEFIDECYNQIKSDDGDEFDLDIDELKKFSNQIISFKNPLKQETQKLQQRLMPKIDEEEFLKNGKIRSKVIIPMTKTALLRAKKFK</sequence>
<protein>
    <submittedName>
        <fullName evidence="1">Uncharacterized protein</fullName>
    </submittedName>
</protein>
<evidence type="ECO:0000313" key="2">
    <source>
        <dbReference type="Proteomes" id="UP000663879"/>
    </source>
</evidence>
<reference evidence="1" key="1">
    <citation type="submission" date="2021-02" db="EMBL/GenBank/DDBJ databases">
        <authorList>
            <person name="Nowell W R."/>
        </authorList>
    </citation>
    <scope>NUCLEOTIDE SEQUENCE</scope>
    <source>
        <strain evidence="1">Ploen Becks lab</strain>
    </source>
</reference>
<accession>A0A813UIK1</accession>
<organism evidence="1 2">
    <name type="scientific">Brachionus calyciflorus</name>
    <dbReference type="NCBI Taxonomy" id="104777"/>
    <lineage>
        <taxon>Eukaryota</taxon>
        <taxon>Metazoa</taxon>
        <taxon>Spiralia</taxon>
        <taxon>Gnathifera</taxon>
        <taxon>Rotifera</taxon>
        <taxon>Eurotatoria</taxon>
        <taxon>Monogononta</taxon>
        <taxon>Pseudotrocha</taxon>
        <taxon>Ploima</taxon>
        <taxon>Brachionidae</taxon>
        <taxon>Brachionus</taxon>
    </lineage>
</organism>
<keyword evidence="2" id="KW-1185">Reference proteome</keyword>
<proteinExistence type="predicted"/>
<gene>
    <name evidence="1" type="ORF">OXX778_LOCUS7896</name>
</gene>